<feature type="domain" description="NADAR" evidence="3">
    <location>
        <begin position="13"/>
        <end position="126"/>
    </location>
</feature>
<gene>
    <name evidence="4" type="ORF">SAMN06265795_116119</name>
</gene>
<evidence type="ECO:0000256" key="1">
    <source>
        <dbReference type="ARBA" id="ARBA00000022"/>
    </source>
</evidence>
<dbReference type="AlphaFoldDB" id="A0A239KPQ2"/>
<proteinExistence type="predicted"/>
<protein>
    <recommendedName>
        <fullName evidence="3">NADAR domain-containing protein</fullName>
    </recommendedName>
</protein>
<dbReference type="CDD" id="cd15457">
    <property type="entry name" value="NADAR"/>
    <property type="match status" value="1"/>
</dbReference>
<evidence type="ECO:0000256" key="2">
    <source>
        <dbReference type="ARBA" id="ARBA00000751"/>
    </source>
</evidence>
<dbReference type="SUPFAM" id="SSF143990">
    <property type="entry name" value="YbiA-like"/>
    <property type="match status" value="1"/>
</dbReference>
<dbReference type="Proteomes" id="UP000198284">
    <property type="component" value="Unassembled WGS sequence"/>
</dbReference>
<dbReference type="EMBL" id="FZOT01000016">
    <property type="protein sequence ID" value="SNT19658.1"/>
    <property type="molecule type" value="Genomic_DNA"/>
</dbReference>
<dbReference type="InterPro" id="IPR012816">
    <property type="entry name" value="NADAR"/>
</dbReference>
<dbReference type="RefSeq" id="WP_217900200.1">
    <property type="nucleotide sequence ID" value="NZ_FZOT01000016.1"/>
</dbReference>
<organism evidence="4 5">
    <name type="scientific">Noviherbaspirillum humi</name>
    <dbReference type="NCBI Taxonomy" id="1688639"/>
    <lineage>
        <taxon>Bacteria</taxon>
        <taxon>Pseudomonadati</taxon>
        <taxon>Pseudomonadota</taxon>
        <taxon>Betaproteobacteria</taxon>
        <taxon>Burkholderiales</taxon>
        <taxon>Oxalobacteraceae</taxon>
        <taxon>Noviherbaspirillum</taxon>
    </lineage>
</organism>
<accession>A0A239KPQ2</accession>
<keyword evidence="5" id="KW-1185">Reference proteome</keyword>
<sequence length="127" mass="14721">MPMRDQPNLTFFSKNTSPFSQFFKTSFMVEGQVFNTTEQYMMFSKAKLFGDMETAEQILTTDAPKEQKALGRKVKGFDKTVWDAECRNVVFRGNYAKFSQNPKLLKHLLDTEGTQLVEASPWDTIWE</sequence>
<dbReference type="Gene3D" id="1.10.357.40">
    <property type="entry name" value="YbiA-like"/>
    <property type="match status" value="1"/>
</dbReference>
<dbReference type="InterPro" id="IPR037238">
    <property type="entry name" value="YbiA-like_sf"/>
</dbReference>
<dbReference type="NCBIfam" id="TIGR02464">
    <property type="entry name" value="ribofla_fusion"/>
    <property type="match status" value="1"/>
</dbReference>
<comment type="catalytic activity">
    <reaction evidence="2">
        <text>2,5-diamino-6-hydroxy-4-(5-phosphoribosylamino)-pyrimidine + H2O = 2,5,6-triamino-4-hydroxypyrimidine + D-ribose 5-phosphate</text>
        <dbReference type="Rhea" id="RHEA:23436"/>
        <dbReference type="ChEBI" id="CHEBI:15377"/>
        <dbReference type="ChEBI" id="CHEBI:58614"/>
        <dbReference type="ChEBI" id="CHEBI:78346"/>
        <dbReference type="ChEBI" id="CHEBI:137796"/>
    </reaction>
</comment>
<evidence type="ECO:0000259" key="3">
    <source>
        <dbReference type="Pfam" id="PF08719"/>
    </source>
</evidence>
<comment type="catalytic activity">
    <reaction evidence="1">
        <text>5-amino-6-(5-phospho-D-ribosylamino)uracil + H2O = 5,6-diaminouracil + D-ribose 5-phosphate</text>
        <dbReference type="Rhea" id="RHEA:55020"/>
        <dbReference type="ChEBI" id="CHEBI:15377"/>
        <dbReference type="ChEBI" id="CHEBI:46252"/>
        <dbReference type="ChEBI" id="CHEBI:58453"/>
        <dbReference type="ChEBI" id="CHEBI:78346"/>
    </reaction>
</comment>
<reference evidence="4 5" key="1">
    <citation type="submission" date="2017-06" db="EMBL/GenBank/DDBJ databases">
        <authorList>
            <person name="Kim H.J."/>
            <person name="Triplett B.A."/>
        </authorList>
    </citation>
    <scope>NUCLEOTIDE SEQUENCE [LARGE SCALE GENOMIC DNA]</scope>
    <source>
        <strain evidence="4 5">U15</strain>
    </source>
</reference>
<evidence type="ECO:0000313" key="4">
    <source>
        <dbReference type="EMBL" id="SNT19658.1"/>
    </source>
</evidence>
<evidence type="ECO:0000313" key="5">
    <source>
        <dbReference type="Proteomes" id="UP000198284"/>
    </source>
</evidence>
<dbReference type="Pfam" id="PF08719">
    <property type="entry name" value="NADAR"/>
    <property type="match status" value="1"/>
</dbReference>
<name>A0A239KPQ2_9BURK</name>